<organism evidence="2 3">
    <name type="scientific">Candidatus Methylacidiphilum infernorum</name>
    <dbReference type="NCBI Taxonomy" id="511746"/>
    <lineage>
        <taxon>Bacteria</taxon>
        <taxon>Pseudomonadati</taxon>
        <taxon>Verrucomicrobiota</taxon>
        <taxon>Methylacidiphilae</taxon>
        <taxon>Methylacidiphilales</taxon>
        <taxon>Methylacidiphilaceae</taxon>
        <taxon>Methylacidiphilum (ex Ratnadevi et al. 2023)</taxon>
    </lineage>
</organism>
<dbReference type="SUPFAM" id="SSF50952">
    <property type="entry name" value="Soluble quinoprotein glucose dehydrogenase"/>
    <property type="match status" value="1"/>
</dbReference>
<feature type="domain" description="Pyrroloquinoline quinone-dependent pyranose dehydrogenase beta-propeller" evidence="1">
    <location>
        <begin position="77"/>
        <end position="425"/>
    </location>
</feature>
<dbReference type="Gene3D" id="2.120.10.30">
    <property type="entry name" value="TolB, C-terminal domain"/>
    <property type="match status" value="1"/>
</dbReference>
<dbReference type="EMBL" id="CP065956">
    <property type="protein sequence ID" value="QSR86776.1"/>
    <property type="molecule type" value="Genomic_DNA"/>
</dbReference>
<dbReference type="Proteomes" id="UP000663088">
    <property type="component" value="Chromosome"/>
</dbReference>
<keyword evidence="3" id="KW-1185">Reference proteome</keyword>
<dbReference type="InterPro" id="IPR011041">
    <property type="entry name" value="Quinoprot_gluc/sorb_DH_b-prop"/>
</dbReference>
<accession>A0ABX7PVU5</accession>
<sequence>MIKITSKVMKDNREKIQAVLFFLLFLWSSPSFCKVYVERLLPKKIEIDLEKLPQAEVKGSDNWPQIVPPPTKAVLNLPEGFTVNLFAKGLDNPRWFALTPSGDVLVAESYSGRIKLLKDTDKDGQADEITLFGDVSNGLHLPFGMAFSKDSFYVANTDGVLEFAYKEGQTKLEGRGRKILSLPGGGNHWSRSLAFSPDGQSLFITVGSKTNVDEDPPPRASILHYKLKSKNYELYATGLRNPVGLAFHPITAALYTTVNERDWLGDDLVPDYLTRVEKGDFFGWPYCYFSPRFIDPRWKKKIEGTKAEEMIKKTKKPDVFFESHSAALGLAFAPPDAPLPEHYRKGAFVALHGSWNRKQATGYKIVYVPFGEDNKPKGYYEDFMTGFLLNPNPSKTWGRPAGLIFLPDGSLLLADDGNNVIYRISYEGR</sequence>
<gene>
    <name evidence="2" type="ORF">EM20IM_09975</name>
</gene>
<dbReference type="InterPro" id="IPR011042">
    <property type="entry name" value="6-blade_b-propeller_TolB-like"/>
</dbReference>
<dbReference type="InterPro" id="IPR054539">
    <property type="entry name" value="Beta-prop_PDH"/>
</dbReference>
<name>A0ABX7PVU5_9BACT</name>
<evidence type="ECO:0000313" key="2">
    <source>
        <dbReference type="EMBL" id="QSR86776.1"/>
    </source>
</evidence>
<protein>
    <submittedName>
        <fullName evidence="2">Sorbosone dehydrogenase family protein</fullName>
    </submittedName>
</protein>
<dbReference type="Pfam" id="PF22807">
    <property type="entry name" value="TrAA12"/>
    <property type="match status" value="1"/>
</dbReference>
<evidence type="ECO:0000313" key="3">
    <source>
        <dbReference type="Proteomes" id="UP000663088"/>
    </source>
</evidence>
<dbReference type="PANTHER" id="PTHR33546">
    <property type="entry name" value="LARGE, MULTIFUNCTIONAL SECRETED PROTEIN-RELATED"/>
    <property type="match status" value="1"/>
</dbReference>
<dbReference type="PANTHER" id="PTHR33546:SF1">
    <property type="entry name" value="LARGE, MULTIFUNCTIONAL SECRETED PROTEIN"/>
    <property type="match status" value="1"/>
</dbReference>
<proteinExistence type="predicted"/>
<reference evidence="2 3" key="1">
    <citation type="submission" date="2020-12" db="EMBL/GenBank/DDBJ databases">
        <authorList>
            <person name="Awala S.I."/>
            <person name="Gwak J.-H."/>
            <person name="Kim S.-J."/>
            <person name="Rhee S.-K."/>
        </authorList>
    </citation>
    <scope>NUCLEOTIDE SEQUENCE [LARGE SCALE GENOMIC DNA]</scope>
    <source>
        <strain evidence="2 3">IT5</strain>
    </source>
</reference>
<evidence type="ECO:0000259" key="1">
    <source>
        <dbReference type="Pfam" id="PF22807"/>
    </source>
</evidence>